<dbReference type="PRINTS" id="PR00364">
    <property type="entry name" value="DISEASERSIST"/>
</dbReference>
<dbReference type="SUPFAM" id="SSF52540">
    <property type="entry name" value="P-loop containing nucleoside triphosphate hydrolases"/>
    <property type="match status" value="1"/>
</dbReference>
<dbReference type="InterPro" id="IPR003593">
    <property type="entry name" value="AAA+_ATPase"/>
</dbReference>
<dbReference type="EMBL" id="PCVM01000069">
    <property type="protein sequence ID" value="PIQ73353.1"/>
    <property type="molecule type" value="Genomic_DNA"/>
</dbReference>
<dbReference type="InterPro" id="IPR011990">
    <property type="entry name" value="TPR-like_helical_dom_sf"/>
</dbReference>
<name>A0A2M6ITX4_9BACT</name>
<dbReference type="PANTHER" id="PTHR47691:SF3">
    <property type="entry name" value="HTH-TYPE TRANSCRIPTIONAL REGULATOR RV0890C-RELATED"/>
    <property type="match status" value="1"/>
</dbReference>
<gene>
    <name evidence="2" type="ORF">COV58_02975</name>
</gene>
<protein>
    <recommendedName>
        <fullName evidence="1">AAA+ ATPase domain-containing protein</fullName>
    </recommendedName>
</protein>
<proteinExistence type="predicted"/>
<evidence type="ECO:0000259" key="1">
    <source>
        <dbReference type="SMART" id="SM00382"/>
    </source>
</evidence>
<dbReference type="Gene3D" id="1.25.40.10">
    <property type="entry name" value="Tetratricopeptide repeat domain"/>
    <property type="match status" value="1"/>
</dbReference>
<reference evidence="2 3" key="1">
    <citation type="submission" date="2017-09" db="EMBL/GenBank/DDBJ databases">
        <title>Depth-based differentiation of microbial function through sediment-hosted aquifers and enrichment of novel symbionts in the deep terrestrial subsurface.</title>
        <authorList>
            <person name="Probst A.J."/>
            <person name="Ladd B."/>
            <person name="Jarett J.K."/>
            <person name="Geller-Mcgrath D.E."/>
            <person name="Sieber C.M."/>
            <person name="Emerson J.B."/>
            <person name="Anantharaman K."/>
            <person name="Thomas B.C."/>
            <person name="Malmstrom R."/>
            <person name="Stieglmeier M."/>
            <person name="Klingl A."/>
            <person name="Woyke T."/>
            <person name="Ryan C.M."/>
            <person name="Banfield J.F."/>
        </authorList>
    </citation>
    <scope>NUCLEOTIDE SEQUENCE [LARGE SCALE GENOMIC DNA]</scope>
    <source>
        <strain evidence="2">CG11_big_fil_rev_8_21_14_0_20_36_8</strain>
    </source>
</reference>
<comment type="caution">
    <text evidence="2">The sequence shown here is derived from an EMBL/GenBank/DDBJ whole genome shotgun (WGS) entry which is preliminary data.</text>
</comment>
<organism evidence="2 3">
    <name type="scientific">Candidatus Roizmanbacteria bacterium CG11_big_fil_rev_8_21_14_0_20_36_8</name>
    <dbReference type="NCBI Taxonomy" id="1974856"/>
    <lineage>
        <taxon>Bacteria</taxon>
        <taxon>Candidatus Roizmaniibacteriota</taxon>
    </lineage>
</organism>
<dbReference type="PANTHER" id="PTHR47691">
    <property type="entry name" value="REGULATOR-RELATED"/>
    <property type="match status" value="1"/>
</dbReference>
<dbReference type="InterPro" id="IPR027417">
    <property type="entry name" value="P-loop_NTPase"/>
</dbReference>
<sequence>MAGMDRKPSNLEFARLFKKYRLRSEIETLTELGDILAMEGIVYDDSLYTKWQQGTRTPHDRRILCSILTVFLNRSGVRTLQEANTFLESAGQGFLTDREISELPHLNKSIPFYVPREISHFTGRTSYQETVVKHLKEGNIVLIHGQAGVGKTALAISIAHQMKAFFPDGILWYQMDCSSMMDILSSIAIACGENISKVQDLSIRSSIVRSLTAKKQFLIVLDNVSSEKNLEYILPNNSSSGILLTSQQPAISTNQIDERINLQAFTFEETSEFFENVIGTVQSNENSKDIEKLYLLTGGLPLAIQVAAKHILHHNTTIGEFLKLLLSEKKTLKAFTYHDKNIHAVFEASFSKLNKIEKDILVSAGVFLGKDFSLEAVGSINNISASETIEHLRTLWRFSLVEKSVGRRYRIHPLVKIFVAPKITMKMRINCGIYFESFLKNNDLNPDYLNIVNRDFENIVGTINSLLGPKEWQHAAAIWTIFSIFMWHTGHLEEIEELGNKIYNLSIKYGDTKTTIHTCIQPFCILYYWTDRVQKARVFTEKGLDMALIINDDYLINMARMRLGRVLLGQNYLNKSLKLLNESRKYFLKIKDNENLMNTHMYLGELRLRENNVDEALKNYNLASEYCEKIMITYVKNIFLGIIELNLGMIYFIKKNLIRSQEHYLIGLHYCKSSEENTGNSIHGYIGYGLLNESISDFDSASKYFLKAQKAIGVRKTREPKNKVDSFFFLLRPYIEKSKIFSKLLQ</sequence>
<dbReference type="SMART" id="SM00382">
    <property type="entry name" value="AAA"/>
    <property type="match status" value="1"/>
</dbReference>
<dbReference type="InterPro" id="IPR002182">
    <property type="entry name" value="NB-ARC"/>
</dbReference>
<dbReference type="AlphaFoldDB" id="A0A2M6ITX4"/>
<dbReference type="SUPFAM" id="SSF48452">
    <property type="entry name" value="TPR-like"/>
    <property type="match status" value="1"/>
</dbReference>
<dbReference type="Proteomes" id="UP000231056">
    <property type="component" value="Unassembled WGS sequence"/>
</dbReference>
<dbReference type="GO" id="GO:0043531">
    <property type="term" value="F:ADP binding"/>
    <property type="evidence" value="ECO:0007669"/>
    <property type="project" value="InterPro"/>
</dbReference>
<evidence type="ECO:0000313" key="2">
    <source>
        <dbReference type="EMBL" id="PIQ73353.1"/>
    </source>
</evidence>
<feature type="domain" description="AAA+ ATPase" evidence="1">
    <location>
        <begin position="137"/>
        <end position="266"/>
    </location>
</feature>
<dbReference type="Gene3D" id="3.40.50.300">
    <property type="entry name" value="P-loop containing nucleotide triphosphate hydrolases"/>
    <property type="match status" value="1"/>
</dbReference>
<evidence type="ECO:0000313" key="3">
    <source>
        <dbReference type="Proteomes" id="UP000231056"/>
    </source>
</evidence>
<dbReference type="Pfam" id="PF00931">
    <property type="entry name" value="NB-ARC"/>
    <property type="match status" value="1"/>
</dbReference>
<accession>A0A2M6ITX4</accession>